<name>A0A6M1RD43_9ACTN</name>
<proteinExistence type="predicted"/>
<dbReference type="AlphaFoldDB" id="A0A6M1RD43"/>
<dbReference type="PANTHER" id="PTHR43877:SF2">
    <property type="entry name" value="AMINOALKYLPHOSPHONATE N-ACETYLTRANSFERASE-RELATED"/>
    <property type="match status" value="1"/>
</dbReference>
<accession>A0A6M1RD43</accession>
<evidence type="ECO:0000256" key="1">
    <source>
        <dbReference type="ARBA" id="ARBA00022679"/>
    </source>
</evidence>
<evidence type="ECO:0000313" key="4">
    <source>
        <dbReference type="EMBL" id="NGN95439.1"/>
    </source>
</evidence>
<feature type="domain" description="N-acetyltransferase" evidence="3">
    <location>
        <begin position="1"/>
        <end position="122"/>
    </location>
</feature>
<protein>
    <submittedName>
        <fullName evidence="4">GNAT family N-acetyltransferase</fullName>
    </submittedName>
</protein>
<dbReference type="PROSITE" id="PS51186">
    <property type="entry name" value="GNAT"/>
    <property type="match status" value="1"/>
</dbReference>
<dbReference type="InterPro" id="IPR016181">
    <property type="entry name" value="Acyl_CoA_acyltransferase"/>
</dbReference>
<keyword evidence="5" id="KW-1185">Reference proteome</keyword>
<evidence type="ECO:0000256" key="2">
    <source>
        <dbReference type="ARBA" id="ARBA00023315"/>
    </source>
</evidence>
<dbReference type="CDD" id="cd04301">
    <property type="entry name" value="NAT_SF"/>
    <property type="match status" value="1"/>
</dbReference>
<dbReference type="Pfam" id="PF13508">
    <property type="entry name" value="Acetyltransf_7"/>
    <property type="match status" value="1"/>
</dbReference>
<dbReference type="GO" id="GO:0016747">
    <property type="term" value="F:acyltransferase activity, transferring groups other than amino-acyl groups"/>
    <property type="evidence" value="ECO:0007669"/>
    <property type="project" value="InterPro"/>
</dbReference>
<keyword evidence="1 4" id="KW-0808">Transferase</keyword>
<dbReference type="EMBL" id="JAALAA010000024">
    <property type="protein sequence ID" value="NGN95439.1"/>
    <property type="molecule type" value="Genomic_DNA"/>
</dbReference>
<comment type="caution">
    <text evidence="4">The sequence shown here is derived from an EMBL/GenBank/DDBJ whole genome shotgun (WGS) entry which is preliminary data.</text>
</comment>
<sequence>MRGQRPGPMDADYEDLVASAETWVVTDGTDDIKGFVVLLPSPDDFVLDNIAVRPENQGQGYGRHLLALAEARANAVGAKAIRLYTHETMVENQRLYGRIGYVETSRRDDRGFGRVFFEKTLTS</sequence>
<dbReference type="InterPro" id="IPR000182">
    <property type="entry name" value="GNAT_dom"/>
</dbReference>
<dbReference type="Gene3D" id="3.40.630.30">
    <property type="match status" value="1"/>
</dbReference>
<dbReference type="InterPro" id="IPR050832">
    <property type="entry name" value="Bact_Acetyltransf"/>
</dbReference>
<dbReference type="PANTHER" id="PTHR43877">
    <property type="entry name" value="AMINOALKYLPHOSPHONATE N-ACETYLTRANSFERASE-RELATED-RELATED"/>
    <property type="match status" value="1"/>
</dbReference>
<gene>
    <name evidence="4" type="ORF">G5C66_22205</name>
</gene>
<evidence type="ECO:0000259" key="3">
    <source>
        <dbReference type="PROSITE" id="PS51186"/>
    </source>
</evidence>
<dbReference type="Proteomes" id="UP000483261">
    <property type="component" value="Unassembled WGS sequence"/>
</dbReference>
<organism evidence="4 5">
    <name type="scientific">Nocardioides turkmenicus</name>
    <dbReference type="NCBI Taxonomy" id="2711220"/>
    <lineage>
        <taxon>Bacteria</taxon>
        <taxon>Bacillati</taxon>
        <taxon>Actinomycetota</taxon>
        <taxon>Actinomycetes</taxon>
        <taxon>Propionibacteriales</taxon>
        <taxon>Nocardioidaceae</taxon>
        <taxon>Nocardioides</taxon>
    </lineage>
</organism>
<keyword evidence="2" id="KW-0012">Acyltransferase</keyword>
<evidence type="ECO:0000313" key="5">
    <source>
        <dbReference type="Proteomes" id="UP000483261"/>
    </source>
</evidence>
<dbReference type="SUPFAM" id="SSF55729">
    <property type="entry name" value="Acyl-CoA N-acyltransferases (Nat)"/>
    <property type="match status" value="1"/>
</dbReference>
<reference evidence="4 5" key="1">
    <citation type="submission" date="2020-02" db="EMBL/GenBank/DDBJ databases">
        <title>Whole-genome analyses of novel actinobacteria.</title>
        <authorList>
            <person name="Sahin N."/>
        </authorList>
    </citation>
    <scope>NUCLEOTIDE SEQUENCE [LARGE SCALE GENOMIC DNA]</scope>
    <source>
        <strain evidence="4 5">KC13</strain>
    </source>
</reference>